<dbReference type="Proteomes" id="UP000823858">
    <property type="component" value="Unassembled WGS sequence"/>
</dbReference>
<gene>
    <name evidence="2" type="ORF">H9751_12600</name>
</gene>
<evidence type="ECO:0000256" key="1">
    <source>
        <dbReference type="SAM" id="SignalP"/>
    </source>
</evidence>
<evidence type="ECO:0008006" key="4">
    <source>
        <dbReference type="Google" id="ProtNLM"/>
    </source>
</evidence>
<dbReference type="EMBL" id="DWVP01000024">
    <property type="protein sequence ID" value="HJC86351.1"/>
    <property type="molecule type" value="Genomic_DNA"/>
</dbReference>
<reference evidence="2" key="2">
    <citation type="submission" date="2021-04" db="EMBL/GenBank/DDBJ databases">
        <authorList>
            <person name="Gilroy R."/>
        </authorList>
    </citation>
    <scope>NUCLEOTIDE SEQUENCE</scope>
    <source>
        <strain evidence="2">ChiHjej13B12-4958</strain>
    </source>
</reference>
<proteinExistence type="predicted"/>
<sequence>MNTTRYGIAAMLTAGALLAPAALADAAEDTATADTTETVPDLPELQGVDGSAGSLLNNNLGTGDQLFCAELGAQLAELSEQWNLHRIAHEVAVGDGDDAAAAATRAAANTVRLVFTNANAANLQCLTAAHAALTSSPSGSFAA</sequence>
<feature type="signal peptide" evidence="1">
    <location>
        <begin position="1"/>
        <end position="24"/>
    </location>
</feature>
<keyword evidence="1" id="KW-0732">Signal</keyword>
<feature type="chain" id="PRO_5039104062" description="Secreted protein" evidence="1">
    <location>
        <begin position="25"/>
        <end position="143"/>
    </location>
</feature>
<comment type="caution">
    <text evidence="2">The sequence shown here is derived from an EMBL/GenBank/DDBJ whole genome shotgun (WGS) entry which is preliminary data.</text>
</comment>
<organism evidence="2 3">
    <name type="scientific">Candidatus Corynebacterium faecigallinarum</name>
    <dbReference type="NCBI Taxonomy" id="2838528"/>
    <lineage>
        <taxon>Bacteria</taxon>
        <taxon>Bacillati</taxon>
        <taxon>Actinomycetota</taxon>
        <taxon>Actinomycetes</taxon>
        <taxon>Mycobacteriales</taxon>
        <taxon>Corynebacteriaceae</taxon>
        <taxon>Corynebacterium</taxon>
    </lineage>
</organism>
<protein>
    <recommendedName>
        <fullName evidence="4">Secreted protein</fullName>
    </recommendedName>
</protein>
<accession>A0A9D2TQ15</accession>
<dbReference type="AlphaFoldDB" id="A0A9D2TQ15"/>
<reference evidence="2" key="1">
    <citation type="journal article" date="2021" name="PeerJ">
        <title>Extensive microbial diversity within the chicken gut microbiome revealed by metagenomics and culture.</title>
        <authorList>
            <person name="Gilroy R."/>
            <person name="Ravi A."/>
            <person name="Getino M."/>
            <person name="Pursley I."/>
            <person name="Horton D.L."/>
            <person name="Alikhan N.F."/>
            <person name="Baker D."/>
            <person name="Gharbi K."/>
            <person name="Hall N."/>
            <person name="Watson M."/>
            <person name="Adriaenssens E.M."/>
            <person name="Foster-Nyarko E."/>
            <person name="Jarju S."/>
            <person name="Secka A."/>
            <person name="Antonio M."/>
            <person name="Oren A."/>
            <person name="Chaudhuri R.R."/>
            <person name="La Ragione R."/>
            <person name="Hildebrand F."/>
            <person name="Pallen M.J."/>
        </authorList>
    </citation>
    <scope>NUCLEOTIDE SEQUENCE</scope>
    <source>
        <strain evidence="2">ChiHjej13B12-4958</strain>
    </source>
</reference>
<evidence type="ECO:0000313" key="2">
    <source>
        <dbReference type="EMBL" id="HJC86351.1"/>
    </source>
</evidence>
<name>A0A9D2TQ15_9CORY</name>
<evidence type="ECO:0000313" key="3">
    <source>
        <dbReference type="Proteomes" id="UP000823858"/>
    </source>
</evidence>